<accession>A0A0E9XUZ5</accession>
<reference evidence="1" key="2">
    <citation type="journal article" date="2015" name="Fish Shellfish Immunol.">
        <title>Early steps in the European eel (Anguilla anguilla)-Vibrio vulnificus interaction in the gills: Role of the RtxA13 toxin.</title>
        <authorList>
            <person name="Callol A."/>
            <person name="Pajuelo D."/>
            <person name="Ebbesson L."/>
            <person name="Teles M."/>
            <person name="MacKenzie S."/>
            <person name="Amaro C."/>
        </authorList>
    </citation>
    <scope>NUCLEOTIDE SEQUENCE</scope>
</reference>
<dbReference type="EMBL" id="GBXM01002887">
    <property type="protein sequence ID" value="JAI05691.1"/>
    <property type="molecule type" value="Transcribed_RNA"/>
</dbReference>
<sequence length="47" mass="5692">MALLIKKSSEDFFLFAQFRHHFLLCLRLWNFLNIFLLQSQPFFDVGV</sequence>
<evidence type="ECO:0000313" key="1">
    <source>
        <dbReference type="EMBL" id="JAI05691.1"/>
    </source>
</evidence>
<organism evidence="1">
    <name type="scientific">Anguilla anguilla</name>
    <name type="common">European freshwater eel</name>
    <name type="synonym">Muraena anguilla</name>
    <dbReference type="NCBI Taxonomy" id="7936"/>
    <lineage>
        <taxon>Eukaryota</taxon>
        <taxon>Metazoa</taxon>
        <taxon>Chordata</taxon>
        <taxon>Craniata</taxon>
        <taxon>Vertebrata</taxon>
        <taxon>Euteleostomi</taxon>
        <taxon>Actinopterygii</taxon>
        <taxon>Neopterygii</taxon>
        <taxon>Teleostei</taxon>
        <taxon>Anguilliformes</taxon>
        <taxon>Anguillidae</taxon>
        <taxon>Anguilla</taxon>
    </lineage>
</organism>
<protein>
    <submittedName>
        <fullName evidence="1">Uncharacterized protein</fullName>
    </submittedName>
</protein>
<name>A0A0E9XUZ5_ANGAN</name>
<dbReference type="AlphaFoldDB" id="A0A0E9XUZ5"/>
<proteinExistence type="predicted"/>
<reference evidence="1" key="1">
    <citation type="submission" date="2014-11" db="EMBL/GenBank/DDBJ databases">
        <authorList>
            <person name="Amaro Gonzalez C."/>
        </authorList>
    </citation>
    <scope>NUCLEOTIDE SEQUENCE</scope>
</reference>